<comment type="caution">
    <text evidence="1">The sequence shown here is derived from an EMBL/GenBank/DDBJ whole genome shotgun (WGS) entry which is preliminary data.</text>
</comment>
<reference evidence="1" key="1">
    <citation type="journal article" date="2014" name="Front. Microbiol.">
        <title>High frequency of phylogenetically diverse reductive dehalogenase-homologous genes in deep subseafloor sedimentary metagenomes.</title>
        <authorList>
            <person name="Kawai M."/>
            <person name="Futagami T."/>
            <person name="Toyoda A."/>
            <person name="Takaki Y."/>
            <person name="Nishi S."/>
            <person name="Hori S."/>
            <person name="Arai W."/>
            <person name="Tsubouchi T."/>
            <person name="Morono Y."/>
            <person name="Uchiyama I."/>
            <person name="Ito T."/>
            <person name="Fujiyama A."/>
            <person name="Inagaki F."/>
            <person name="Takami H."/>
        </authorList>
    </citation>
    <scope>NUCLEOTIDE SEQUENCE</scope>
    <source>
        <strain evidence="1">Expedition CK06-06</strain>
    </source>
</reference>
<dbReference type="AlphaFoldDB" id="X0WQL7"/>
<name>X0WQL7_9ZZZZ</name>
<organism evidence="1">
    <name type="scientific">marine sediment metagenome</name>
    <dbReference type="NCBI Taxonomy" id="412755"/>
    <lineage>
        <taxon>unclassified sequences</taxon>
        <taxon>metagenomes</taxon>
        <taxon>ecological metagenomes</taxon>
    </lineage>
</organism>
<protein>
    <submittedName>
        <fullName evidence="1">Uncharacterized protein</fullName>
    </submittedName>
</protein>
<gene>
    <name evidence="1" type="ORF">S01H1_48149</name>
</gene>
<accession>X0WQL7</accession>
<evidence type="ECO:0000313" key="1">
    <source>
        <dbReference type="EMBL" id="GAG26833.1"/>
    </source>
</evidence>
<proteinExistence type="predicted"/>
<sequence>MLKVKTEKKMKCEKCGSTKFYIRGVDITHDYDFGNCAREEVEENLMSGNYDNYDYFKGYS</sequence>
<dbReference type="EMBL" id="BARS01030913">
    <property type="protein sequence ID" value="GAG26833.1"/>
    <property type="molecule type" value="Genomic_DNA"/>
</dbReference>
<feature type="non-terminal residue" evidence="1">
    <location>
        <position position="60"/>
    </location>
</feature>